<evidence type="ECO:0000313" key="2">
    <source>
        <dbReference type="Proteomes" id="UP001165121"/>
    </source>
</evidence>
<dbReference type="OrthoDB" id="162805at2759"/>
<organism evidence="1 2">
    <name type="scientific">Phytophthora fragariaefolia</name>
    <dbReference type="NCBI Taxonomy" id="1490495"/>
    <lineage>
        <taxon>Eukaryota</taxon>
        <taxon>Sar</taxon>
        <taxon>Stramenopiles</taxon>
        <taxon>Oomycota</taxon>
        <taxon>Peronosporomycetes</taxon>
        <taxon>Peronosporales</taxon>
        <taxon>Peronosporaceae</taxon>
        <taxon>Phytophthora</taxon>
    </lineage>
</organism>
<name>A0A9W7D1R1_9STRA</name>
<keyword evidence="2" id="KW-1185">Reference proteome</keyword>
<dbReference type="Proteomes" id="UP001165121">
    <property type="component" value="Unassembled WGS sequence"/>
</dbReference>
<protein>
    <submittedName>
        <fullName evidence="1">Unnamed protein product</fullName>
    </submittedName>
</protein>
<comment type="caution">
    <text evidence="1">The sequence shown here is derived from an EMBL/GenBank/DDBJ whole genome shotgun (WGS) entry which is preliminary data.</text>
</comment>
<accession>A0A9W7D1R1</accession>
<proteinExistence type="predicted"/>
<dbReference type="EMBL" id="BSXT01003116">
    <property type="protein sequence ID" value="GMF52648.1"/>
    <property type="molecule type" value="Genomic_DNA"/>
</dbReference>
<dbReference type="AlphaFoldDB" id="A0A9W7D1R1"/>
<evidence type="ECO:0000313" key="1">
    <source>
        <dbReference type="EMBL" id="GMF52648.1"/>
    </source>
</evidence>
<gene>
    <name evidence="1" type="ORF">Pfra01_002160000</name>
</gene>
<sequence>MSAGKTSRAARHVRVIHHLQSPKSDADLSAKKKQNAEVEVFRASPLLAKNPARISILLETLRIINHNLPLRVGKYDESRLLQELAVKKEMKPVVNAKRVEGAIIELFQSTKAEVSEFLADNHEDCPNFTIVADFWRCKVTHNKFLGIRVYLIDKESKFNSILLETKQFNPVYSVRVGGIGKSFRKWLTKMLESFCNGAKLAGPSPFSE</sequence>
<reference evidence="1" key="1">
    <citation type="submission" date="2023-04" db="EMBL/GenBank/DDBJ databases">
        <title>Phytophthora fragariaefolia NBRC 109709.</title>
        <authorList>
            <person name="Ichikawa N."/>
            <person name="Sato H."/>
            <person name="Tonouchi N."/>
        </authorList>
    </citation>
    <scope>NUCLEOTIDE SEQUENCE</scope>
    <source>
        <strain evidence="1">NBRC 109709</strain>
    </source>
</reference>